<accession>A0A2S7ETV3</accession>
<dbReference type="GO" id="GO:0003677">
    <property type="term" value="F:DNA binding"/>
    <property type="evidence" value="ECO:0007669"/>
    <property type="project" value="InterPro"/>
</dbReference>
<evidence type="ECO:0000313" key="5">
    <source>
        <dbReference type="Proteomes" id="UP000238261"/>
    </source>
</evidence>
<reference evidence="5" key="1">
    <citation type="submission" date="2016-08" db="EMBL/GenBank/DDBJ databases">
        <authorList>
            <person name="Merda D."/>
            <person name="Briand M."/>
            <person name="Taghouti G."/>
            <person name="Carrere S."/>
            <person name="Gouzy J."/>
            <person name="Portier P."/>
            <person name="Jacques M.-A."/>
            <person name="Fischer-Le Saux M."/>
        </authorList>
    </citation>
    <scope>NUCLEOTIDE SEQUENCE [LARGE SCALE GENOMIC DNA]</scope>
    <source>
        <strain evidence="5">CFBP1156</strain>
    </source>
</reference>
<feature type="transmembrane region" description="Helical" evidence="2">
    <location>
        <begin position="114"/>
        <end position="131"/>
    </location>
</feature>
<feature type="region of interest" description="Disordered" evidence="1">
    <location>
        <begin position="143"/>
        <end position="175"/>
    </location>
</feature>
<evidence type="ECO:0000256" key="1">
    <source>
        <dbReference type="SAM" id="MobiDB-lite"/>
    </source>
</evidence>
<organism evidence="4 5">
    <name type="scientific">Xanthomonas hyacinthi</name>
    <dbReference type="NCBI Taxonomy" id="56455"/>
    <lineage>
        <taxon>Bacteria</taxon>
        <taxon>Pseudomonadati</taxon>
        <taxon>Pseudomonadota</taxon>
        <taxon>Gammaproteobacteria</taxon>
        <taxon>Lysobacterales</taxon>
        <taxon>Lysobacteraceae</taxon>
        <taxon>Xanthomonas</taxon>
    </lineage>
</organism>
<dbReference type="Pfam" id="PF13464">
    <property type="entry name" value="RodZ_C"/>
    <property type="match status" value="1"/>
</dbReference>
<dbReference type="CDD" id="cd00093">
    <property type="entry name" value="HTH_XRE"/>
    <property type="match status" value="1"/>
</dbReference>
<protein>
    <submittedName>
        <fullName evidence="4">DUF4115 domain-containing protein</fullName>
    </submittedName>
</protein>
<evidence type="ECO:0000259" key="3">
    <source>
        <dbReference type="Pfam" id="PF13464"/>
    </source>
</evidence>
<dbReference type="AlphaFoldDB" id="A0A2S7ETV3"/>
<dbReference type="InterPro" id="IPR010982">
    <property type="entry name" value="Lambda_DNA-bd_dom_sf"/>
</dbReference>
<keyword evidence="2" id="KW-0472">Membrane</keyword>
<keyword evidence="5" id="KW-1185">Reference proteome</keyword>
<evidence type="ECO:0000256" key="2">
    <source>
        <dbReference type="SAM" id="Phobius"/>
    </source>
</evidence>
<comment type="caution">
    <text evidence="4">The sequence shown here is derived from an EMBL/GenBank/DDBJ whole genome shotgun (WGS) entry which is preliminary data.</text>
</comment>
<dbReference type="RefSeq" id="WP_046978905.1">
    <property type="nucleotide sequence ID" value="NZ_CP043476.1"/>
</dbReference>
<dbReference type="PANTHER" id="PTHR34475:SF1">
    <property type="entry name" value="CYTOSKELETON PROTEIN RODZ"/>
    <property type="match status" value="1"/>
</dbReference>
<dbReference type="EMBL" id="MDEG01000014">
    <property type="protein sequence ID" value="PPU96561.1"/>
    <property type="molecule type" value="Genomic_DNA"/>
</dbReference>
<dbReference type="InterPro" id="IPR025194">
    <property type="entry name" value="RodZ-like_C"/>
</dbReference>
<name>A0A2S7ETV3_9XANT</name>
<gene>
    <name evidence="4" type="ORF">XhyaCFBP1156_14870</name>
</gene>
<feature type="domain" description="Cytoskeleton protein RodZ-like C-terminal" evidence="3">
    <location>
        <begin position="212"/>
        <end position="281"/>
    </location>
</feature>
<keyword evidence="2" id="KW-1133">Transmembrane helix</keyword>
<dbReference type="Proteomes" id="UP000238261">
    <property type="component" value="Unassembled WGS sequence"/>
</dbReference>
<dbReference type="InterPro" id="IPR001387">
    <property type="entry name" value="Cro/C1-type_HTH"/>
</dbReference>
<dbReference type="PANTHER" id="PTHR34475">
    <property type="match status" value="1"/>
</dbReference>
<sequence length="294" mass="30923">MISDSNPNAFDGAKGCGQHLREAREAAGLSIDEVGSRLRMPVHVIRALETEQWQRLSAPVFVRGQLRSYARLLGVDLEPLLESAHLAPVQPVELISHTHTPPLRRMLENATRRLVYVVITAGLAVPVWYATRTHFAEDGPSTASLDVVPATPGDAAPPAPPGAGGSNAQPAAPVNRTVPSAAPYIASLTPLPRASSEAQRTSSAAEKAGLSLSFQGDSWVQIIAPDGTPLEKALLKAGEKRDYAPGQVGRIVLGNASAVQVQQSGSTVDLTPYKRANVARFAVSSDGSVVPASE</sequence>
<dbReference type="SUPFAM" id="SSF47413">
    <property type="entry name" value="lambda repressor-like DNA-binding domains"/>
    <property type="match status" value="1"/>
</dbReference>
<keyword evidence="2" id="KW-0812">Transmembrane</keyword>
<evidence type="ECO:0000313" key="4">
    <source>
        <dbReference type="EMBL" id="PPU96561.1"/>
    </source>
</evidence>
<dbReference type="InterPro" id="IPR050400">
    <property type="entry name" value="Bact_Cytoskel_RodZ"/>
</dbReference>
<dbReference type="OrthoDB" id="9790252at2"/>
<dbReference type="Gene3D" id="1.10.260.40">
    <property type="entry name" value="lambda repressor-like DNA-binding domains"/>
    <property type="match status" value="1"/>
</dbReference>
<dbReference type="Pfam" id="PF13413">
    <property type="entry name" value="HTH_25"/>
    <property type="match status" value="1"/>
</dbReference>
<proteinExistence type="predicted"/>